<dbReference type="Proteomes" id="UP001187346">
    <property type="component" value="Unassembled WGS sequence"/>
</dbReference>
<sequence>MSDPAPTNPQAEAEHGRIALWLDPEDLRWLAEHCCCAEDAPHEATDRCLRLRFRAGAALHKSGRNG</sequence>
<dbReference type="EMBL" id="JAWMAJ010000128">
    <property type="protein sequence ID" value="MDV7220384.1"/>
    <property type="molecule type" value="Genomic_DNA"/>
</dbReference>
<dbReference type="RefSeq" id="WP_317773988.1">
    <property type="nucleotide sequence ID" value="NZ_JAWMAJ010000128.1"/>
</dbReference>
<reference evidence="1 2" key="1">
    <citation type="submission" date="2023-10" db="EMBL/GenBank/DDBJ databases">
        <title>Characterization of rhizosphere-enriched actinobacteria from wheat plants lab-grown on chernevaya soil.</title>
        <authorList>
            <person name="Tikhonova E.N."/>
            <person name="Konopkin A."/>
            <person name="Kravchenko I.K."/>
        </authorList>
    </citation>
    <scope>NUCLEOTIDE SEQUENCE [LARGE SCALE GENOMIC DNA]</scope>
    <source>
        <strain evidence="1 2">RR29</strain>
    </source>
</reference>
<evidence type="ECO:0000313" key="1">
    <source>
        <dbReference type="EMBL" id="MDV7220384.1"/>
    </source>
</evidence>
<evidence type="ECO:0000313" key="2">
    <source>
        <dbReference type="Proteomes" id="UP001187346"/>
    </source>
</evidence>
<keyword evidence="2" id="KW-1185">Reference proteome</keyword>
<protein>
    <submittedName>
        <fullName evidence="1">Uncharacterized protein</fullName>
    </submittedName>
</protein>
<accession>A0ABU4FIG2</accession>
<comment type="caution">
    <text evidence="1">The sequence shown here is derived from an EMBL/GenBank/DDBJ whole genome shotgun (WGS) entry which is preliminary data.</text>
</comment>
<gene>
    <name evidence="1" type="ORF">R5A26_31015</name>
</gene>
<proteinExistence type="predicted"/>
<organism evidence="1 2">
    <name type="scientific">Streptomyces prunicolor</name>
    <dbReference type="NCBI Taxonomy" id="67348"/>
    <lineage>
        <taxon>Bacteria</taxon>
        <taxon>Bacillati</taxon>
        <taxon>Actinomycetota</taxon>
        <taxon>Actinomycetes</taxon>
        <taxon>Kitasatosporales</taxon>
        <taxon>Streptomycetaceae</taxon>
        <taxon>Streptomyces</taxon>
    </lineage>
</organism>
<name>A0ABU4FIG2_9ACTN</name>